<protein>
    <submittedName>
        <fullName evidence="4">Linamarin synthase 2-like</fullName>
    </submittedName>
</protein>
<dbReference type="KEGG" id="pavi:110746965"/>
<dbReference type="Gene3D" id="3.40.50.2000">
    <property type="entry name" value="Glycogen Phosphorylase B"/>
    <property type="match status" value="1"/>
</dbReference>
<evidence type="ECO:0000256" key="1">
    <source>
        <dbReference type="ARBA" id="ARBA00009995"/>
    </source>
</evidence>
<dbReference type="Proteomes" id="UP000515124">
    <property type="component" value="Unplaced"/>
</dbReference>
<name>A0A6P5RLS4_PRUAV</name>
<dbReference type="GeneID" id="110746965"/>
<evidence type="ECO:0000259" key="2">
    <source>
        <dbReference type="Pfam" id="PF26168"/>
    </source>
</evidence>
<dbReference type="GO" id="GO:0080044">
    <property type="term" value="F:quercetin 7-O-glucosyltransferase activity"/>
    <property type="evidence" value="ECO:0007669"/>
    <property type="project" value="TreeGrafter"/>
</dbReference>
<dbReference type="PANTHER" id="PTHR11926">
    <property type="entry name" value="GLUCOSYL/GLUCURONOSYL TRANSFERASES"/>
    <property type="match status" value="1"/>
</dbReference>
<feature type="non-terminal residue" evidence="4">
    <location>
        <position position="172"/>
    </location>
</feature>
<dbReference type="RefSeq" id="XP_021802878.1">
    <property type="nucleotide sequence ID" value="XM_021947186.1"/>
</dbReference>
<evidence type="ECO:0000313" key="4">
    <source>
        <dbReference type="RefSeq" id="XP_021802878.1"/>
    </source>
</evidence>
<sequence>MAPVGDRTQQPHVVCVPYPSQGHVSPMMQLAKLLHSKGFHITFVNSEFNHRRLIRSQGHPSSLVGLPGFRFEAIPDGLPPSDKDATQDVPALSDSIRKNCLSPFKELLVKLGELSEVPPVTCVISDGVMGFGSRAAVELGIPEVQFWTASACGFMGYLQYSELLKRGLVPFK</sequence>
<feature type="domain" description="Glycosyltransferase N-terminal" evidence="2">
    <location>
        <begin position="13"/>
        <end position="139"/>
    </location>
</feature>
<proteinExistence type="inferred from homology"/>
<keyword evidence="3" id="KW-1185">Reference proteome</keyword>
<reference evidence="4" key="1">
    <citation type="submission" date="2025-08" db="UniProtKB">
        <authorList>
            <consortium name="RefSeq"/>
        </authorList>
    </citation>
    <scope>IDENTIFICATION</scope>
</reference>
<dbReference type="PANTHER" id="PTHR11926:SF1512">
    <property type="entry name" value="GLYCOSYLTRANSFERASE"/>
    <property type="match status" value="1"/>
</dbReference>
<dbReference type="SUPFAM" id="SSF53756">
    <property type="entry name" value="UDP-Glycosyltransferase/glycogen phosphorylase"/>
    <property type="match status" value="1"/>
</dbReference>
<gene>
    <name evidence="4" type="primary">LOC110746965</name>
</gene>
<comment type="similarity">
    <text evidence="1">Belongs to the UDP-glycosyltransferase family.</text>
</comment>
<accession>A0A6P5RLS4</accession>
<evidence type="ECO:0000313" key="3">
    <source>
        <dbReference type="Proteomes" id="UP000515124"/>
    </source>
</evidence>
<organism evidence="3 4">
    <name type="scientific">Prunus avium</name>
    <name type="common">Cherry</name>
    <name type="synonym">Cerasus avium</name>
    <dbReference type="NCBI Taxonomy" id="42229"/>
    <lineage>
        <taxon>Eukaryota</taxon>
        <taxon>Viridiplantae</taxon>
        <taxon>Streptophyta</taxon>
        <taxon>Embryophyta</taxon>
        <taxon>Tracheophyta</taxon>
        <taxon>Spermatophyta</taxon>
        <taxon>Magnoliopsida</taxon>
        <taxon>eudicotyledons</taxon>
        <taxon>Gunneridae</taxon>
        <taxon>Pentapetalae</taxon>
        <taxon>rosids</taxon>
        <taxon>fabids</taxon>
        <taxon>Rosales</taxon>
        <taxon>Rosaceae</taxon>
        <taxon>Amygdaloideae</taxon>
        <taxon>Amygdaleae</taxon>
        <taxon>Prunus</taxon>
    </lineage>
</organism>
<dbReference type="AlphaFoldDB" id="A0A6P5RLS4"/>
<dbReference type="InterPro" id="IPR058980">
    <property type="entry name" value="Glyco_transf_N"/>
</dbReference>
<dbReference type="Pfam" id="PF26168">
    <property type="entry name" value="Glyco_transf_N"/>
    <property type="match status" value="1"/>
</dbReference>
<dbReference type="GO" id="GO:0080043">
    <property type="term" value="F:quercetin 3-O-glucosyltransferase activity"/>
    <property type="evidence" value="ECO:0007669"/>
    <property type="project" value="TreeGrafter"/>
</dbReference>